<dbReference type="AlphaFoldDB" id="A0A0E9WQS1"/>
<dbReference type="EMBL" id="GBXM01016784">
    <property type="protein sequence ID" value="JAH91793.1"/>
    <property type="molecule type" value="Transcribed_RNA"/>
</dbReference>
<protein>
    <submittedName>
        <fullName evidence="1">Uncharacterized protein</fullName>
    </submittedName>
</protein>
<name>A0A0E9WQS1_ANGAN</name>
<accession>A0A0E9WQS1</accession>
<sequence length="44" mass="5068">MFLTSLEMYFCCSLVNIQTTLVSLKFEVPLTLKQMVCSVAFWSD</sequence>
<reference evidence="1" key="2">
    <citation type="journal article" date="2015" name="Fish Shellfish Immunol.">
        <title>Early steps in the European eel (Anguilla anguilla)-Vibrio vulnificus interaction in the gills: Role of the RtxA13 toxin.</title>
        <authorList>
            <person name="Callol A."/>
            <person name="Pajuelo D."/>
            <person name="Ebbesson L."/>
            <person name="Teles M."/>
            <person name="MacKenzie S."/>
            <person name="Amaro C."/>
        </authorList>
    </citation>
    <scope>NUCLEOTIDE SEQUENCE</scope>
</reference>
<evidence type="ECO:0000313" key="1">
    <source>
        <dbReference type="EMBL" id="JAH91793.1"/>
    </source>
</evidence>
<organism evidence="1">
    <name type="scientific">Anguilla anguilla</name>
    <name type="common">European freshwater eel</name>
    <name type="synonym">Muraena anguilla</name>
    <dbReference type="NCBI Taxonomy" id="7936"/>
    <lineage>
        <taxon>Eukaryota</taxon>
        <taxon>Metazoa</taxon>
        <taxon>Chordata</taxon>
        <taxon>Craniata</taxon>
        <taxon>Vertebrata</taxon>
        <taxon>Euteleostomi</taxon>
        <taxon>Actinopterygii</taxon>
        <taxon>Neopterygii</taxon>
        <taxon>Teleostei</taxon>
        <taxon>Anguilliformes</taxon>
        <taxon>Anguillidae</taxon>
        <taxon>Anguilla</taxon>
    </lineage>
</organism>
<proteinExistence type="predicted"/>
<reference evidence="1" key="1">
    <citation type="submission" date="2014-11" db="EMBL/GenBank/DDBJ databases">
        <authorList>
            <person name="Amaro Gonzalez C."/>
        </authorList>
    </citation>
    <scope>NUCLEOTIDE SEQUENCE</scope>
</reference>